<evidence type="ECO:0000256" key="1">
    <source>
        <dbReference type="SAM" id="MobiDB-lite"/>
    </source>
</evidence>
<reference evidence="3 4" key="1">
    <citation type="submission" date="2018-02" db="EMBL/GenBank/DDBJ databases">
        <title>Solimicrobium silvestre gen. nov., sp. nov., isolated from alpine forest soil.</title>
        <authorList>
            <person name="Margesin R."/>
            <person name="Albuquerque L."/>
            <person name="Zhang D.-C."/>
            <person name="Froufe H.J.C."/>
            <person name="Severino R."/>
            <person name="Roxo I."/>
            <person name="Egas C."/>
            <person name="Da Costa M.S."/>
        </authorList>
    </citation>
    <scope>NUCLEOTIDE SEQUENCE [LARGE SCALE GENOMIC DNA]</scope>
    <source>
        <strain evidence="3 4">S20-91</strain>
    </source>
</reference>
<protein>
    <submittedName>
        <fullName evidence="3">Uncharacterized protein</fullName>
    </submittedName>
</protein>
<name>A0A2S9GXH0_9BURK</name>
<proteinExistence type="predicted"/>
<sequence>MNRFLISLALLASPLLANAGPNVGVSVNIGQPGFYGQIELGNVPPPPVMYGTPMIIQPAPVGVVVQPLYLRVPSSHYRNWRHYCGRYNACGRPVYFVQDNWYRNTYAPQYRHEHEGRGYEHRDYDHHDHDRHDDRHEDRHDDRR</sequence>
<dbReference type="EMBL" id="PUGF01000013">
    <property type="protein sequence ID" value="PRC92415.1"/>
    <property type="molecule type" value="Genomic_DNA"/>
</dbReference>
<evidence type="ECO:0000313" key="3">
    <source>
        <dbReference type="EMBL" id="PRC92415.1"/>
    </source>
</evidence>
<dbReference type="RefSeq" id="WP_105532550.1">
    <property type="nucleotide sequence ID" value="NZ_PUGF01000013.1"/>
</dbReference>
<feature type="signal peptide" evidence="2">
    <location>
        <begin position="1"/>
        <end position="19"/>
    </location>
</feature>
<feature type="chain" id="PRO_5015749095" evidence="2">
    <location>
        <begin position="20"/>
        <end position="144"/>
    </location>
</feature>
<dbReference type="AlphaFoldDB" id="A0A2S9GXH0"/>
<accession>A0A2S9GXH0</accession>
<comment type="caution">
    <text evidence="3">The sequence shown here is derived from an EMBL/GenBank/DDBJ whole genome shotgun (WGS) entry which is preliminary data.</text>
</comment>
<keyword evidence="4" id="KW-1185">Reference proteome</keyword>
<gene>
    <name evidence="3" type="ORF">S2091_2790</name>
</gene>
<feature type="region of interest" description="Disordered" evidence="1">
    <location>
        <begin position="121"/>
        <end position="144"/>
    </location>
</feature>
<organism evidence="3 4">
    <name type="scientific">Solimicrobium silvestre</name>
    <dbReference type="NCBI Taxonomy" id="2099400"/>
    <lineage>
        <taxon>Bacteria</taxon>
        <taxon>Pseudomonadati</taxon>
        <taxon>Pseudomonadota</taxon>
        <taxon>Betaproteobacteria</taxon>
        <taxon>Burkholderiales</taxon>
        <taxon>Oxalobacteraceae</taxon>
        <taxon>Solimicrobium</taxon>
    </lineage>
</organism>
<keyword evidence="2" id="KW-0732">Signal</keyword>
<evidence type="ECO:0000313" key="4">
    <source>
        <dbReference type="Proteomes" id="UP000237839"/>
    </source>
</evidence>
<dbReference type="Proteomes" id="UP000237839">
    <property type="component" value="Unassembled WGS sequence"/>
</dbReference>
<dbReference type="OrthoDB" id="8536851at2"/>
<evidence type="ECO:0000256" key="2">
    <source>
        <dbReference type="SAM" id="SignalP"/>
    </source>
</evidence>